<name>A0A9D3WUG1_9SAUR</name>
<comment type="caution">
    <text evidence="1">The sequence shown here is derived from an EMBL/GenBank/DDBJ whole genome shotgun (WGS) entry which is preliminary data.</text>
</comment>
<protein>
    <submittedName>
        <fullName evidence="1">Uncharacterized protein</fullName>
    </submittedName>
</protein>
<accession>A0A9D3WUG1</accession>
<proteinExistence type="predicted"/>
<organism evidence="1 2">
    <name type="scientific">Mauremys mutica</name>
    <name type="common">yellowpond turtle</name>
    <dbReference type="NCBI Taxonomy" id="74926"/>
    <lineage>
        <taxon>Eukaryota</taxon>
        <taxon>Metazoa</taxon>
        <taxon>Chordata</taxon>
        <taxon>Craniata</taxon>
        <taxon>Vertebrata</taxon>
        <taxon>Euteleostomi</taxon>
        <taxon>Archelosauria</taxon>
        <taxon>Testudinata</taxon>
        <taxon>Testudines</taxon>
        <taxon>Cryptodira</taxon>
        <taxon>Durocryptodira</taxon>
        <taxon>Testudinoidea</taxon>
        <taxon>Geoemydidae</taxon>
        <taxon>Geoemydinae</taxon>
        <taxon>Mauremys</taxon>
    </lineage>
</organism>
<keyword evidence="2" id="KW-1185">Reference proteome</keyword>
<evidence type="ECO:0000313" key="2">
    <source>
        <dbReference type="Proteomes" id="UP000827986"/>
    </source>
</evidence>
<reference evidence="1" key="1">
    <citation type="submission" date="2021-09" db="EMBL/GenBank/DDBJ databases">
        <title>The genome of Mauremys mutica provides insights into the evolution of semi-aquatic lifestyle.</title>
        <authorList>
            <person name="Gong S."/>
            <person name="Gao Y."/>
        </authorList>
    </citation>
    <scope>NUCLEOTIDE SEQUENCE</scope>
    <source>
        <strain evidence="1">MM-2020</strain>
        <tissue evidence="1">Muscle</tissue>
    </source>
</reference>
<gene>
    <name evidence="1" type="ORF">KIL84_002840</name>
</gene>
<dbReference type="EMBL" id="JAHDVG010000486">
    <property type="protein sequence ID" value="KAH1167357.1"/>
    <property type="molecule type" value="Genomic_DNA"/>
</dbReference>
<dbReference type="AlphaFoldDB" id="A0A9D3WUG1"/>
<sequence length="194" mass="20824">MKVGTTPTPACVPLWDPQGNPGSASLRSFGDSSLHGCPNMAVVPKLLGLISLALKLIVSLGIISSIYTTGLTLPTAETLANPCDPTHHIRISSAYSQMLMKMFLCGQAYAALVCCCFTQRFPCVLPNYFIEFCPSRSFPQCISILLSYPPALSTPSTPGRSAGTFSVCMMSRVKECQAGGRRRLIVSKPSDRLT</sequence>
<evidence type="ECO:0000313" key="1">
    <source>
        <dbReference type="EMBL" id="KAH1167357.1"/>
    </source>
</evidence>
<dbReference type="Proteomes" id="UP000827986">
    <property type="component" value="Unassembled WGS sequence"/>
</dbReference>